<feature type="transmembrane region" description="Helical" evidence="2">
    <location>
        <begin position="28"/>
        <end position="47"/>
    </location>
</feature>
<reference evidence="4" key="1">
    <citation type="submission" date="2019-11" db="EMBL/GenBank/DDBJ databases">
        <authorList>
            <person name="Feng L."/>
        </authorList>
    </citation>
    <scope>NUCLEOTIDE SEQUENCE</scope>
    <source>
        <strain evidence="4">AodontolyticusLFYP35</strain>
    </source>
</reference>
<evidence type="ECO:0000259" key="3">
    <source>
        <dbReference type="Pfam" id="PF03703"/>
    </source>
</evidence>
<feature type="transmembrane region" description="Helical" evidence="2">
    <location>
        <begin position="259"/>
        <end position="280"/>
    </location>
</feature>
<keyword evidence="2" id="KW-0472">Membrane</keyword>
<feature type="transmembrane region" description="Helical" evidence="2">
    <location>
        <begin position="67"/>
        <end position="87"/>
    </location>
</feature>
<dbReference type="AlphaFoldDB" id="A0A6N2R6V5"/>
<protein>
    <submittedName>
        <fullName evidence="4">Bacterial membrane flanked domain protein</fullName>
    </submittedName>
</protein>
<evidence type="ECO:0000256" key="2">
    <source>
        <dbReference type="SAM" id="Phobius"/>
    </source>
</evidence>
<evidence type="ECO:0000313" key="4">
    <source>
        <dbReference type="EMBL" id="VYS76454.1"/>
    </source>
</evidence>
<dbReference type="PANTHER" id="PTHR34473">
    <property type="entry name" value="UPF0699 TRANSMEMBRANE PROTEIN YDBS"/>
    <property type="match status" value="1"/>
</dbReference>
<name>A0A6N2R6V5_9ACTO</name>
<dbReference type="PANTHER" id="PTHR34473:SF2">
    <property type="entry name" value="UPF0699 TRANSMEMBRANE PROTEIN YDBT"/>
    <property type="match status" value="1"/>
</dbReference>
<feature type="compositionally biased region" description="Low complexity" evidence="1">
    <location>
        <begin position="203"/>
        <end position="218"/>
    </location>
</feature>
<proteinExistence type="predicted"/>
<gene>
    <name evidence="4" type="ORF">AOLFYP35_00196</name>
</gene>
<feature type="region of interest" description="Disordered" evidence="1">
    <location>
        <begin position="184"/>
        <end position="225"/>
    </location>
</feature>
<feature type="domain" description="YdbS-like PH" evidence="3">
    <location>
        <begin position="89"/>
        <end position="167"/>
    </location>
</feature>
<feature type="compositionally biased region" description="Polar residues" evidence="1">
    <location>
        <begin position="191"/>
        <end position="200"/>
    </location>
</feature>
<keyword evidence="2" id="KW-1133">Transmembrane helix</keyword>
<dbReference type="EMBL" id="CACRSM010000002">
    <property type="protein sequence ID" value="VYS76454.1"/>
    <property type="molecule type" value="Genomic_DNA"/>
</dbReference>
<organism evidence="4">
    <name type="scientific">Schaalia odontolytica</name>
    <dbReference type="NCBI Taxonomy" id="1660"/>
    <lineage>
        <taxon>Bacteria</taxon>
        <taxon>Bacillati</taxon>
        <taxon>Actinomycetota</taxon>
        <taxon>Actinomycetes</taxon>
        <taxon>Actinomycetales</taxon>
        <taxon>Actinomycetaceae</taxon>
        <taxon>Schaalia</taxon>
    </lineage>
</organism>
<dbReference type="InterPro" id="IPR005182">
    <property type="entry name" value="YdbS-like_PH"/>
</dbReference>
<dbReference type="Pfam" id="PF03703">
    <property type="entry name" value="bPH_2"/>
    <property type="match status" value="3"/>
</dbReference>
<dbReference type="InterPro" id="IPR014529">
    <property type="entry name" value="UCP026631"/>
</dbReference>
<feature type="domain" description="YdbS-like PH" evidence="3">
    <location>
        <begin position="450"/>
        <end position="502"/>
    </location>
</feature>
<dbReference type="PIRSF" id="PIRSF026631">
    <property type="entry name" value="UCP026631"/>
    <property type="match status" value="1"/>
</dbReference>
<feature type="transmembrane region" description="Helical" evidence="2">
    <location>
        <begin position="286"/>
        <end position="308"/>
    </location>
</feature>
<evidence type="ECO:0000256" key="1">
    <source>
        <dbReference type="SAM" id="MobiDB-lite"/>
    </source>
</evidence>
<sequence>MSSSQHVYAADQGVDPSLWRRVHVITPLLEIWQILVAGFAFATYRNFSEIQEMLRSEYPLPFLSERFFYLVGSALIVIAVLVGFVFLQWWSLAFAVTETAVWSRRGILKRQQRHARLDRIQAVDISQPVLARILGLGKLDVEVAGGSSSNITIGYLKVSELEALRGEILARAAGLRVEAQTSPEASAMGTMPQSPYTPAQSGYPAATADPYAPAQPTASQTPGNYSYTGEVYAPSSIPVAPERELYQVSMGRLLGSQMLSLGNIVAILLLIAFLVAGGIAAVQEGIVVAIASLGGFLSVAMSIVAAQWNRFASEANFRLAISPDGIRVRRGLLSTRAQTIPPRRIHAIQVQQPFFWRFLGWYRVSILQAGYGAKDTDSNKQQSSHILIPVGTRQDVEFALWMVFNDLGVDDVPSFIEAALAGKGSGQGFVQMSPRARCLDPFAYHRRARAITRTTFVIRDGWLNWKSLWAPIARLQSVRVQSGPLERKLGVASLHMDVVPGAFKMIAEHQDASQASADIYTLLIEGQANRASEPPEKWMLRVENGMHG</sequence>
<feature type="domain" description="YdbS-like PH" evidence="3">
    <location>
        <begin position="316"/>
        <end position="372"/>
    </location>
</feature>
<keyword evidence="2" id="KW-0812">Transmembrane</keyword>
<accession>A0A6N2R6V5</accession>